<dbReference type="AlphaFoldDB" id="A0A2T7G262"/>
<organism evidence="1 2">
    <name type="scientific">Pelagivirga sediminicola</name>
    <dbReference type="NCBI Taxonomy" id="2170575"/>
    <lineage>
        <taxon>Bacteria</taxon>
        <taxon>Pseudomonadati</taxon>
        <taxon>Pseudomonadota</taxon>
        <taxon>Alphaproteobacteria</taxon>
        <taxon>Rhodobacterales</taxon>
        <taxon>Paracoccaceae</taxon>
        <taxon>Pelagivirga</taxon>
    </lineage>
</organism>
<name>A0A2T7G262_9RHOB</name>
<accession>A0A2T7G262</accession>
<dbReference type="RefSeq" id="WP_108693711.1">
    <property type="nucleotide sequence ID" value="NZ_QCYH01000034.1"/>
</dbReference>
<evidence type="ECO:0000313" key="1">
    <source>
        <dbReference type="EMBL" id="PVA08496.1"/>
    </source>
</evidence>
<gene>
    <name evidence="1" type="ORF">DC366_18915</name>
</gene>
<protein>
    <submittedName>
        <fullName evidence="1">Uncharacterized protein</fullName>
    </submittedName>
</protein>
<dbReference type="EMBL" id="QCYH01000034">
    <property type="protein sequence ID" value="PVA08496.1"/>
    <property type="molecule type" value="Genomic_DNA"/>
</dbReference>
<keyword evidence="2" id="KW-1185">Reference proteome</keyword>
<proteinExistence type="predicted"/>
<sequence length="112" mass="12745">MKPDTLEPLTVSTDTDIVLNQLRELQKDIRALAPLLDLLRTPQGQEEQDMIRRLLSTMTNVEAHLTGHTDRQAQAEETQAHIQQQLKRLERKVTDLHRGLMPLVGNSDMKVG</sequence>
<comment type="caution">
    <text evidence="1">The sequence shown here is derived from an EMBL/GenBank/DDBJ whole genome shotgun (WGS) entry which is preliminary data.</text>
</comment>
<reference evidence="1 2" key="1">
    <citation type="submission" date="2018-04" db="EMBL/GenBank/DDBJ databases">
        <title>Pelagivirga bohaiensis gen. nov., sp. nov., a bacterium isolated from the Bohai Sea.</title>
        <authorList>
            <person name="Ji X."/>
        </authorList>
    </citation>
    <scope>NUCLEOTIDE SEQUENCE [LARGE SCALE GENOMIC DNA]</scope>
    <source>
        <strain evidence="1 2">BH-SD19</strain>
    </source>
</reference>
<dbReference type="Proteomes" id="UP000244446">
    <property type="component" value="Unassembled WGS sequence"/>
</dbReference>
<evidence type="ECO:0000313" key="2">
    <source>
        <dbReference type="Proteomes" id="UP000244446"/>
    </source>
</evidence>